<dbReference type="GO" id="GO:0005886">
    <property type="term" value="C:plasma membrane"/>
    <property type="evidence" value="ECO:0007669"/>
    <property type="project" value="TreeGrafter"/>
</dbReference>
<evidence type="ECO:0000256" key="6">
    <source>
        <dbReference type="SAM" id="Phobius"/>
    </source>
</evidence>
<proteinExistence type="inferred from homology"/>
<comment type="subcellular location">
    <subcellularLocation>
        <location evidence="1">Membrane</location>
        <topology evidence="1">Multi-pass membrane protein</topology>
    </subcellularLocation>
</comment>
<feature type="transmembrane region" description="Helical" evidence="6">
    <location>
        <begin position="359"/>
        <end position="382"/>
    </location>
</feature>
<gene>
    <name evidence="7" type="ORF">VW23_009375</name>
</gene>
<keyword evidence="8" id="KW-1185">Reference proteome</keyword>
<dbReference type="Pfam" id="PF01554">
    <property type="entry name" value="MatE"/>
    <property type="match status" value="2"/>
</dbReference>
<evidence type="ECO:0000256" key="4">
    <source>
        <dbReference type="ARBA" id="ARBA00022989"/>
    </source>
</evidence>
<organism evidence="7 8">
    <name type="scientific">Devosia insulae DS-56</name>
    <dbReference type="NCBI Taxonomy" id="1116389"/>
    <lineage>
        <taxon>Bacteria</taxon>
        <taxon>Pseudomonadati</taxon>
        <taxon>Pseudomonadota</taxon>
        <taxon>Alphaproteobacteria</taxon>
        <taxon>Hyphomicrobiales</taxon>
        <taxon>Devosiaceae</taxon>
        <taxon>Devosia</taxon>
    </lineage>
</organism>
<evidence type="ECO:0000313" key="8">
    <source>
        <dbReference type="Proteomes" id="UP000095463"/>
    </source>
</evidence>
<comment type="caution">
    <text evidence="7">The sequence shown here is derived from an EMBL/GenBank/DDBJ whole genome shotgun (WGS) entry which is preliminary data.</text>
</comment>
<feature type="transmembrane region" description="Helical" evidence="6">
    <location>
        <begin position="195"/>
        <end position="214"/>
    </location>
</feature>
<sequence length="446" mass="48085">MTRPTYPFDVRSRDVWAIALPASVAFITEPLAGLVDITVIGRQGDAAVLGGVVVGALVFDFIFSMAYFLRTGTAGLTAQAIGARDPRDGLLHAARAIGIGIIAAALMIALQVPLLALANLAMAPTPGVAEALKQYFEVRIWAAPFSLINYALLGWFYGRAQAKTGMMLQMLIHGIDIPLSILFVMSFGWGPHGAALATVIGQAAACLLGLVFLVRHFGGFRKIMALIVPDELFHGHALQRMFGLSRDLMIRSIALMGAYAYFAAQGSRLGEVPLAANAILLNFLMISGFFLDGIAQAAEQLCGKAVGANWRPAFDRAYTLAFRWGTLIAVGLALVWFAGGWYLIDFMTTSEPVREYARMFLWVAALSSLTGMPAFVFDGILVGVTLNTVMRNGMVLALALFLAAAVVLQGAFGNTGLWISIHLFFLCRAGFYWWALERKKAGLFSS</sequence>
<dbReference type="NCBIfam" id="TIGR00797">
    <property type="entry name" value="matE"/>
    <property type="match status" value="1"/>
</dbReference>
<evidence type="ECO:0000256" key="3">
    <source>
        <dbReference type="ARBA" id="ARBA00022692"/>
    </source>
</evidence>
<dbReference type="InterPro" id="IPR044644">
    <property type="entry name" value="DinF-like"/>
</dbReference>
<evidence type="ECO:0000256" key="5">
    <source>
        <dbReference type="ARBA" id="ARBA00023136"/>
    </source>
</evidence>
<dbReference type="PANTHER" id="PTHR42893:SF46">
    <property type="entry name" value="PROTEIN DETOXIFICATION 44, CHLOROPLASTIC"/>
    <property type="match status" value="1"/>
</dbReference>
<comment type="similarity">
    <text evidence="2">Belongs to the multi antimicrobial extrusion (MATE) (TC 2.A.66.1) family.</text>
</comment>
<keyword evidence="4 6" id="KW-1133">Transmembrane helix</keyword>
<evidence type="ECO:0000313" key="7">
    <source>
        <dbReference type="EMBL" id="OEO32896.1"/>
    </source>
</evidence>
<feature type="transmembrane region" description="Helical" evidence="6">
    <location>
        <begin position="138"/>
        <end position="158"/>
    </location>
</feature>
<accession>A0A1E5XWC3</accession>
<protein>
    <submittedName>
        <fullName evidence="7">Uncharacterized protein</fullName>
    </submittedName>
</protein>
<keyword evidence="3 6" id="KW-0812">Transmembrane</keyword>
<dbReference type="InterPro" id="IPR002528">
    <property type="entry name" value="MATE_fam"/>
</dbReference>
<dbReference type="CDD" id="cd13136">
    <property type="entry name" value="MATE_DinF_like"/>
    <property type="match status" value="1"/>
</dbReference>
<evidence type="ECO:0000256" key="1">
    <source>
        <dbReference type="ARBA" id="ARBA00004141"/>
    </source>
</evidence>
<evidence type="ECO:0000256" key="2">
    <source>
        <dbReference type="ARBA" id="ARBA00010199"/>
    </source>
</evidence>
<feature type="transmembrane region" description="Helical" evidence="6">
    <location>
        <begin position="15"/>
        <end position="35"/>
    </location>
</feature>
<feature type="transmembrane region" description="Helical" evidence="6">
    <location>
        <begin position="272"/>
        <end position="291"/>
    </location>
</feature>
<reference evidence="7 8" key="1">
    <citation type="journal article" date="2015" name="Genome Announc.">
        <title>Genome Assemblies of Three Soil-Associated Devosia species: D. insulae, D. limi, and D. soli.</title>
        <authorList>
            <person name="Hassan Y.I."/>
            <person name="Lepp D."/>
            <person name="Zhou T."/>
        </authorList>
    </citation>
    <scope>NUCLEOTIDE SEQUENCE [LARGE SCALE GENOMIC DNA]</scope>
    <source>
        <strain evidence="7 8">DS-56</strain>
    </source>
</reference>
<keyword evidence="5 6" id="KW-0472">Membrane</keyword>
<dbReference type="EMBL" id="LAJE02000045">
    <property type="protein sequence ID" value="OEO32896.1"/>
    <property type="molecule type" value="Genomic_DNA"/>
</dbReference>
<dbReference type="Proteomes" id="UP000095463">
    <property type="component" value="Unassembled WGS sequence"/>
</dbReference>
<dbReference type="GO" id="GO:0042910">
    <property type="term" value="F:xenobiotic transmembrane transporter activity"/>
    <property type="evidence" value="ECO:0007669"/>
    <property type="project" value="InterPro"/>
</dbReference>
<feature type="transmembrane region" description="Helical" evidence="6">
    <location>
        <begin position="394"/>
        <end position="412"/>
    </location>
</feature>
<dbReference type="GO" id="GO:0015297">
    <property type="term" value="F:antiporter activity"/>
    <property type="evidence" value="ECO:0007669"/>
    <property type="project" value="InterPro"/>
</dbReference>
<name>A0A1E5XWC3_9HYPH</name>
<dbReference type="AlphaFoldDB" id="A0A1E5XWC3"/>
<feature type="transmembrane region" description="Helical" evidence="6">
    <location>
        <begin position="248"/>
        <end position="266"/>
    </location>
</feature>
<feature type="transmembrane region" description="Helical" evidence="6">
    <location>
        <begin position="321"/>
        <end position="344"/>
    </location>
</feature>
<feature type="transmembrane region" description="Helical" evidence="6">
    <location>
        <begin position="47"/>
        <end position="69"/>
    </location>
</feature>
<feature type="transmembrane region" description="Helical" evidence="6">
    <location>
        <begin position="90"/>
        <end position="118"/>
    </location>
</feature>
<dbReference type="PANTHER" id="PTHR42893">
    <property type="entry name" value="PROTEIN DETOXIFICATION 44, CHLOROPLASTIC-RELATED"/>
    <property type="match status" value="1"/>
</dbReference>
<dbReference type="RefSeq" id="WP_069907978.1">
    <property type="nucleotide sequence ID" value="NZ_LAJE02000045.1"/>
</dbReference>
<feature type="transmembrane region" description="Helical" evidence="6">
    <location>
        <begin position="418"/>
        <end position="436"/>
    </location>
</feature>